<dbReference type="InterPro" id="IPR008302">
    <property type="entry name" value="NamZ"/>
</dbReference>
<protein>
    <recommendedName>
        <fullName evidence="6">DUF1343 domain-containing protein</fullName>
    </recommendedName>
</protein>
<sequence>MKQILLLLTLLFSLSPSFIHAEELPLPLGAERMELLLPLLQGKRVALMVNQSSLVGKDKVHLVDTLLTQGVQITKLFVPEHGLRGKVDAGKYVQSGRDTKTGLPIISLYGQRKRPSETMLSDVDVLVFDLQDVGVRFYTYISSMHYLMEACEETQKTFIVCDRPNPNDFIDGPMREPDCRSFIGVDPLPLAHGMTVGELALMINGEKWLRSKRACRLKVIPCLGWRHGDSYSLPVRPSPNLPNDSSIALYPSLCLFEATILSVGRGTDKPFQAIGYPDRRFGKYVFTPEVKLGEDSNPKHKGKACYGLDFSLAPLPKGQLTLAPLLQLQQRASRLGLTLINQSQLFDLLAGTKRLRTQILEGWSEEAIRASWQEGLSTFRKLRRHYLLYPDDRETAQAPESK</sequence>
<feature type="chain" id="PRO_5003954886" description="DUF1343 domain-containing protein" evidence="1">
    <location>
        <begin position="22"/>
        <end position="402"/>
    </location>
</feature>
<dbReference type="EMBL" id="AMEQ01000040">
    <property type="protein sequence ID" value="EKY00288.1"/>
    <property type="molecule type" value="Genomic_DNA"/>
</dbReference>
<dbReference type="AlphaFoldDB" id="L1NAA4"/>
<name>L1NAA4_9PORP</name>
<reference evidence="4 5" key="1">
    <citation type="submission" date="2012-05" db="EMBL/GenBank/DDBJ databases">
        <authorList>
            <person name="Weinstock G."/>
            <person name="Sodergren E."/>
            <person name="Lobos E.A."/>
            <person name="Fulton L."/>
            <person name="Fulton R."/>
            <person name="Courtney L."/>
            <person name="Fronick C."/>
            <person name="O'Laughlin M."/>
            <person name="Godfrey J."/>
            <person name="Wilson R.M."/>
            <person name="Miner T."/>
            <person name="Farmer C."/>
            <person name="Delehaunty K."/>
            <person name="Cordes M."/>
            <person name="Minx P."/>
            <person name="Tomlinson C."/>
            <person name="Chen J."/>
            <person name="Wollam A."/>
            <person name="Pepin K.H."/>
            <person name="Bhonagiri V."/>
            <person name="Zhang X."/>
            <person name="Suruliraj S."/>
            <person name="Warren W."/>
            <person name="Mitreva M."/>
            <person name="Mardis E.R."/>
            <person name="Wilson R.K."/>
        </authorList>
    </citation>
    <scope>NUCLEOTIDE SEQUENCE [LARGE SCALE GENOMIC DNA]</scope>
    <source>
        <strain evidence="4 5">F0037</strain>
    </source>
</reference>
<evidence type="ECO:0008006" key="6">
    <source>
        <dbReference type="Google" id="ProtNLM"/>
    </source>
</evidence>
<feature type="signal peptide" evidence="1">
    <location>
        <begin position="1"/>
        <end position="21"/>
    </location>
</feature>
<dbReference type="Gene3D" id="3.40.50.12170">
    <property type="entry name" value="Uncharacterised protein PF07075, DUF1343"/>
    <property type="match status" value="1"/>
</dbReference>
<accession>L1NAA4</accession>
<feature type="domain" description="Peptidoglycan beta-N-acetylmuramidase NamZ C-terminal" evidence="3">
    <location>
        <begin position="249"/>
        <end position="389"/>
    </location>
</feature>
<dbReference type="InterPro" id="IPR048503">
    <property type="entry name" value="NamZ_C"/>
</dbReference>
<dbReference type="Pfam" id="PF07075">
    <property type="entry name" value="NamZ_N"/>
    <property type="match status" value="1"/>
</dbReference>
<organism evidence="4 5">
    <name type="scientific">Porphyromonas catoniae F0037</name>
    <dbReference type="NCBI Taxonomy" id="1127696"/>
    <lineage>
        <taxon>Bacteria</taxon>
        <taxon>Pseudomonadati</taxon>
        <taxon>Bacteroidota</taxon>
        <taxon>Bacteroidia</taxon>
        <taxon>Bacteroidales</taxon>
        <taxon>Porphyromonadaceae</taxon>
        <taxon>Porphyromonas</taxon>
    </lineage>
</organism>
<feature type="domain" description="Peptidoglycan beta-N-acetylmuramidase NamZ N-terminal" evidence="2">
    <location>
        <begin position="45"/>
        <end position="244"/>
    </location>
</feature>
<dbReference type="Proteomes" id="UP000010408">
    <property type="component" value="Unassembled WGS sequence"/>
</dbReference>
<gene>
    <name evidence="4" type="ORF">HMPREF9134_01622</name>
</gene>
<dbReference type="Gene3D" id="3.90.1150.140">
    <property type="match status" value="1"/>
</dbReference>
<evidence type="ECO:0000313" key="5">
    <source>
        <dbReference type="Proteomes" id="UP000010408"/>
    </source>
</evidence>
<evidence type="ECO:0000313" key="4">
    <source>
        <dbReference type="EMBL" id="EKY00288.1"/>
    </source>
</evidence>
<dbReference type="InterPro" id="IPR048502">
    <property type="entry name" value="NamZ_N"/>
</dbReference>
<dbReference type="PANTHER" id="PTHR42915:SF1">
    <property type="entry name" value="PEPTIDOGLYCAN BETA-N-ACETYLMURAMIDASE NAMZ"/>
    <property type="match status" value="1"/>
</dbReference>
<dbReference type="STRING" id="1127696.HMPREF9134_01622"/>
<dbReference type="Pfam" id="PF20732">
    <property type="entry name" value="NamZ_C"/>
    <property type="match status" value="1"/>
</dbReference>
<keyword evidence="1" id="KW-0732">Signal</keyword>
<dbReference type="PATRIC" id="fig|1127696.3.peg.1462"/>
<evidence type="ECO:0000256" key="1">
    <source>
        <dbReference type="SAM" id="SignalP"/>
    </source>
</evidence>
<dbReference type="RefSeq" id="WP_005467743.1">
    <property type="nucleotide sequence ID" value="NZ_KB291032.1"/>
</dbReference>
<dbReference type="GO" id="GO:0033922">
    <property type="term" value="F:peptidoglycan beta-N-acetylmuramidase activity"/>
    <property type="evidence" value="ECO:0007669"/>
    <property type="project" value="InterPro"/>
</dbReference>
<dbReference type="PIRSF" id="PIRSF016719">
    <property type="entry name" value="UCP016719"/>
    <property type="match status" value="1"/>
</dbReference>
<dbReference type="PANTHER" id="PTHR42915">
    <property type="entry name" value="HYPOTHETICAL 460 KDA PROTEIN IN FEUA-SIGW INTERGENIC REGION [PRECURSOR]"/>
    <property type="match status" value="1"/>
</dbReference>
<comment type="caution">
    <text evidence="4">The sequence shown here is derived from an EMBL/GenBank/DDBJ whole genome shotgun (WGS) entry which is preliminary data.</text>
</comment>
<evidence type="ECO:0000259" key="2">
    <source>
        <dbReference type="Pfam" id="PF07075"/>
    </source>
</evidence>
<evidence type="ECO:0000259" key="3">
    <source>
        <dbReference type="Pfam" id="PF20732"/>
    </source>
</evidence>
<dbReference type="HOGENOM" id="CLU_033227_0_0_10"/>
<dbReference type="eggNOG" id="COG3876">
    <property type="taxonomic scope" value="Bacteria"/>
</dbReference>
<proteinExistence type="predicted"/>